<dbReference type="CDD" id="cd00030">
    <property type="entry name" value="C2"/>
    <property type="match status" value="1"/>
</dbReference>
<dbReference type="Pfam" id="PF00168">
    <property type="entry name" value="C2"/>
    <property type="match status" value="1"/>
</dbReference>
<dbReference type="PROSITE" id="PS50004">
    <property type="entry name" value="C2"/>
    <property type="match status" value="1"/>
</dbReference>
<dbReference type="OrthoDB" id="9675250at2759"/>
<feature type="non-terminal residue" evidence="3">
    <location>
        <position position="1"/>
    </location>
</feature>
<dbReference type="SUPFAM" id="SSF49562">
    <property type="entry name" value="C2 domain (Calcium/lipid-binding domain, CaLB)"/>
    <property type="match status" value="1"/>
</dbReference>
<keyword evidence="4" id="KW-1185">Reference proteome</keyword>
<sequence length="531" mass="57850">VSRIAALPESRVTQDGPEVFEGFRRAVTQAARGREAPPKQLLGGLDNKEAVLRFLISLHEAKKMYRRQIVAVMAVLMHEKPWHSALCQDEGLRQRLPSDLQAAVDEGPADDEEAGEAEEAEAADEPQPEEALQTRRSSRIVRSCASLAAATEALRRLGFSSMDTDAAIDAFTLLNRAVLWVVQSPETEDDEVLSQLEDKEKVLEFLADFHDRKPKHRARVTGLCVRLMEFESWREAVLATSPSVAATISGMTGLPVTTPQAVAVNLATAAELAASRGAVGALYIRILRASKLPATSAQHSAPFVRVTVAERFQRTESSEEAQNPRWDAAPFVFEVASKSLDLLLEVQSCDVTGDEAIGSYRVPISEVAVGPAPKLMKVALAGGAGGELEYEALFQPVEDGPTASDEGKKGHGGYKRGTQGTQSVVAGLTAAIWDMDKAHVQDGSSWIVSGAGQGSFLVQAQKGLVCPAGHPIDKRKEGMSWRQSLLHGDTRDCDFCHREIHRAETRWRCFYHCDFNVCDSCYTKRSSETEA</sequence>
<dbReference type="EMBL" id="CAJNDS010002407">
    <property type="protein sequence ID" value="CAE7462517.1"/>
    <property type="molecule type" value="Genomic_DNA"/>
</dbReference>
<dbReference type="InterPro" id="IPR035892">
    <property type="entry name" value="C2_domain_sf"/>
</dbReference>
<feature type="compositionally biased region" description="Acidic residues" evidence="1">
    <location>
        <begin position="107"/>
        <end position="128"/>
    </location>
</feature>
<dbReference type="InterPro" id="IPR000008">
    <property type="entry name" value="C2_dom"/>
</dbReference>
<dbReference type="SMART" id="SM00239">
    <property type="entry name" value="C2"/>
    <property type="match status" value="1"/>
</dbReference>
<name>A0A812S2I6_9DINO</name>
<dbReference type="Proteomes" id="UP000604046">
    <property type="component" value="Unassembled WGS sequence"/>
</dbReference>
<protein>
    <submittedName>
        <fullName evidence="3">ADPRM protein</fullName>
    </submittedName>
</protein>
<gene>
    <name evidence="3" type="primary">ADPRM</name>
    <name evidence="3" type="ORF">SNAT2548_LOCUS25752</name>
</gene>
<proteinExistence type="predicted"/>
<reference evidence="3" key="1">
    <citation type="submission" date="2021-02" db="EMBL/GenBank/DDBJ databases">
        <authorList>
            <person name="Dougan E. K."/>
            <person name="Rhodes N."/>
            <person name="Thang M."/>
            <person name="Chan C."/>
        </authorList>
    </citation>
    <scope>NUCLEOTIDE SEQUENCE</scope>
</reference>
<evidence type="ECO:0000259" key="2">
    <source>
        <dbReference type="PROSITE" id="PS50004"/>
    </source>
</evidence>
<feature type="region of interest" description="Disordered" evidence="1">
    <location>
        <begin position="398"/>
        <end position="418"/>
    </location>
</feature>
<comment type="caution">
    <text evidence="3">The sequence shown here is derived from an EMBL/GenBank/DDBJ whole genome shotgun (WGS) entry which is preliminary data.</text>
</comment>
<dbReference type="Gene3D" id="2.60.40.150">
    <property type="entry name" value="C2 domain"/>
    <property type="match status" value="1"/>
</dbReference>
<evidence type="ECO:0000313" key="3">
    <source>
        <dbReference type="EMBL" id="CAE7462517.1"/>
    </source>
</evidence>
<evidence type="ECO:0000256" key="1">
    <source>
        <dbReference type="SAM" id="MobiDB-lite"/>
    </source>
</evidence>
<accession>A0A812S2I6</accession>
<evidence type="ECO:0000313" key="4">
    <source>
        <dbReference type="Proteomes" id="UP000604046"/>
    </source>
</evidence>
<feature type="domain" description="C2" evidence="2">
    <location>
        <begin position="258"/>
        <end position="377"/>
    </location>
</feature>
<dbReference type="AlphaFoldDB" id="A0A812S2I6"/>
<feature type="region of interest" description="Disordered" evidence="1">
    <location>
        <begin position="103"/>
        <end position="137"/>
    </location>
</feature>
<organism evidence="3 4">
    <name type="scientific">Symbiodinium natans</name>
    <dbReference type="NCBI Taxonomy" id="878477"/>
    <lineage>
        <taxon>Eukaryota</taxon>
        <taxon>Sar</taxon>
        <taxon>Alveolata</taxon>
        <taxon>Dinophyceae</taxon>
        <taxon>Suessiales</taxon>
        <taxon>Symbiodiniaceae</taxon>
        <taxon>Symbiodinium</taxon>
    </lineage>
</organism>